<accession>A0A381WT09</accession>
<dbReference type="InterPro" id="IPR027039">
    <property type="entry name" value="Crtac1"/>
</dbReference>
<dbReference type="InterPro" id="IPR028994">
    <property type="entry name" value="Integrin_alpha_N"/>
</dbReference>
<keyword evidence="1" id="KW-0732">Signal</keyword>
<dbReference type="InterPro" id="IPR011519">
    <property type="entry name" value="UnbV_ASPIC"/>
</dbReference>
<reference evidence="3" key="1">
    <citation type="submission" date="2018-05" db="EMBL/GenBank/DDBJ databases">
        <authorList>
            <person name="Lanie J.A."/>
            <person name="Ng W.-L."/>
            <person name="Kazmierczak K.M."/>
            <person name="Andrzejewski T.M."/>
            <person name="Davidsen T.M."/>
            <person name="Wayne K.J."/>
            <person name="Tettelin H."/>
            <person name="Glass J.I."/>
            <person name="Rusch D."/>
            <person name="Podicherti R."/>
            <person name="Tsui H.-C.T."/>
            <person name="Winkler M.E."/>
        </authorList>
    </citation>
    <scope>NUCLEOTIDE SEQUENCE</scope>
</reference>
<dbReference type="AlphaFoldDB" id="A0A381WT09"/>
<dbReference type="Pfam" id="PF13517">
    <property type="entry name" value="FG-GAP_3"/>
    <property type="match status" value="1"/>
</dbReference>
<sequence>MGGGVAFLDFDNDGHQDIVLVNSNNWPWHATPGPSPRSRLYRNNGDGTFNDITLDAAFDARLYGMGIAVGDYDGDGYVDVFISAYGSNKLLRNIRGTHFEDATAETGVAGANDAWSTSAAFFDFDHDEDLDLFVTNYVGWSREIDREVDYRLTGIGRAYGPPTDFSGTHNYLYRNDNGRFVDVTISAGIAVTQEGSSLAVGKGLAILPVDINDDGWLDLAVANDTVRNFLFINQQDGGFLERGVDYGFAFDSAGLATGAMGIDVARNGDNGSLSLAIGNFANEMSSFYVLRENEDVFSDNAIVAGIGADSRRALTFGLVFFDADLDGRLDLLATNGHVEPEINRVQASQQYRQAVQLFWNCPSRCVRPFQLARNTGDLGIARAGRGAAYADIDADGDLDVILTQVNGKASLLRNDVATDNHWVRLQLKSKPPNPNAIGATVTLLSPNGLQHRTVMPTRSYLSQVELPLTFGLGPTETIQQVTVRSPNGIIEEWNDLDVDRLHILRQGDIEP</sequence>
<feature type="domain" description="ASPIC/UnbV" evidence="2">
    <location>
        <begin position="436"/>
        <end position="501"/>
    </location>
</feature>
<dbReference type="Gene3D" id="2.130.10.130">
    <property type="entry name" value="Integrin alpha, N-terminal"/>
    <property type="match status" value="1"/>
</dbReference>
<dbReference type="EMBL" id="UINC01012794">
    <property type="protein sequence ID" value="SVA55656.1"/>
    <property type="molecule type" value="Genomic_DNA"/>
</dbReference>
<dbReference type="Pfam" id="PF07593">
    <property type="entry name" value="UnbV_ASPIC"/>
    <property type="match status" value="1"/>
</dbReference>
<dbReference type="SUPFAM" id="SSF69318">
    <property type="entry name" value="Integrin alpha N-terminal domain"/>
    <property type="match status" value="1"/>
</dbReference>
<evidence type="ECO:0000259" key="2">
    <source>
        <dbReference type="Pfam" id="PF07593"/>
    </source>
</evidence>
<protein>
    <recommendedName>
        <fullName evidence="2">ASPIC/UnbV domain-containing protein</fullName>
    </recommendedName>
</protein>
<gene>
    <name evidence="3" type="ORF">METZ01_LOCUS108510</name>
</gene>
<dbReference type="InterPro" id="IPR013517">
    <property type="entry name" value="FG-GAP"/>
</dbReference>
<name>A0A381WT09_9ZZZZ</name>
<dbReference type="PANTHER" id="PTHR16026:SF0">
    <property type="entry name" value="CARTILAGE ACIDIC PROTEIN 1"/>
    <property type="match status" value="1"/>
</dbReference>
<dbReference type="PANTHER" id="PTHR16026">
    <property type="entry name" value="CARTILAGE ACIDIC PROTEIN 1"/>
    <property type="match status" value="1"/>
</dbReference>
<organism evidence="3">
    <name type="scientific">marine metagenome</name>
    <dbReference type="NCBI Taxonomy" id="408172"/>
    <lineage>
        <taxon>unclassified sequences</taxon>
        <taxon>metagenomes</taxon>
        <taxon>ecological metagenomes</taxon>
    </lineage>
</organism>
<proteinExistence type="predicted"/>
<evidence type="ECO:0000313" key="3">
    <source>
        <dbReference type="EMBL" id="SVA55656.1"/>
    </source>
</evidence>
<evidence type="ECO:0000256" key="1">
    <source>
        <dbReference type="ARBA" id="ARBA00022729"/>
    </source>
</evidence>